<evidence type="ECO:0000256" key="2">
    <source>
        <dbReference type="ARBA" id="ARBA00022771"/>
    </source>
</evidence>
<reference evidence="7" key="1">
    <citation type="submission" date="2020-11" db="EMBL/GenBank/DDBJ databases">
        <authorList>
            <consortium name="DOE Joint Genome Institute"/>
            <person name="Ahrendt S."/>
            <person name="Riley R."/>
            <person name="Andreopoulos W."/>
            <person name="Labutti K."/>
            <person name="Pangilinan J."/>
            <person name="Ruiz-Duenas F.J."/>
            <person name="Barrasa J.M."/>
            <person name="Sanchez-Garcia M."/>
            <person name="Camarero S."/>
            <person name="Miyauchi S."/>
            <person name="Serrano A."/>
            <person name="Linde D."/>
            <person name="Babiker R."/>
            <person name="Drula E."/>
            <person name="Ayuso-Fernandez I."/>
            <person name="Pacheco R."/>
            <person name="Padilla G."/>
            <person name="Ferreira P."/>
            <person name="Barriuso J."/>
            <person name="Kellner H."/>
            <person name="Castanera R."/>
            <person name="Alfaro M."/>
            <person name="Ramirez L."/>
            <person name="Pisabarro A.G."/>
            <person name="Kuo A."/>
            <person name="Tritt A."/>
            <person name="Lipzen A."/>
            <person name="He G."/>
            <person name="Yan M."/>
            <person name="Ng V."/>
            <person name="Cullen D."/>
            <person name="Martin F."/>
            <person name="Rosso M.-N."/>
            <person name="Henrissat B."/>
            <person name="Hibbett D."/>
            <person name="Martinez A.T."/>
            <person name="Grigoriev I.V."/>
        </authorList>
    </citation>
    <scope>NUCLEOTIDE SEQUENCE</scope>
    <source>
        <strain evidence="7">CBS 247.69</strain>
    </source>
</reference>
<evidence type="ECO:0000256" key="3">
    <source>
        <dbReference type="ARBA" id="ARBA00022833"/>
    </source>
</evidence>
<feature type="compositionally biased region" description="Basic and acidic residues" evidence="5">
    <location>
        <begin position="114"/>
        <end position="123"/>
    </location>
</feature>
<feature type="region of interest" description="Disordered" evidence="5">
    <location>
        <begin position="23"/>
        <end position="255"/>
    </location>
</feature>
<proteinExistence type="predicted"/>
<keyword evidence="1" id="KW-0479">Metal-binding</keyword>
<evidence type="ECO:0000256" key="5">
    <source>
        <dbReference type="SAM" id="MobiDB-lite"/>
    </source>
</evidence>
<dbReference type="PANTHER" id="PTHR23235:SF120">
    <property type="entry name" value="KRUPPEL-LIKE FACTOR 15"/>
    <property type="match status" value="1"/>
</dbReference>
<dbReference type="SMART" id="SM00355">
    <property type="entry name" value="ZnF_C2H2"/>
    <property type="match status" value="2"/>
</dbReference>
<evidence type="ECO:0000313" key="7">
    <source>
        <dbReference type="EMBL" id="KAF9461442.1"/>
    </source>
</evidence>
<feature type="compositionally biased region" description="Polar residues" evidence="5">
    <location>
        <begin position="153"/>
        <end position="163"/>
    </location>
</feature>
<feature type="non-terminal residue" evidence="7">
    <location>
        <position position="317"/>
    </location>
</feature>
<feature type="compositionally biased region" description="Polar residues" evidence="5">
    <location>
        <begin position="128"/>
        <end position="145"/>
    </location>
</feature>
<evidence type="ECO:0000256" key="1">
    <source>
        <dbReference type="ARBA" id="ARBA00022723"/>
    </source>
</evidence>
<dbReference type="GO" id="GO:0008270">
    <property type="term" value="F:zinc ion binding"/>
    <property type="evidence" value="ECO:0007669"/>
    <property type="project" value="UniProtKB-KW"/>
</dbReference>
<protein>
    <recommendedName>
        <fullName evidence="6">C2H2-type domain-containing protein</fullName>
    </recommendedName>
</protein>
<dbReference type="EMBL" id="MU150284">
    <property type="protein sequence ID" value="KAF9461442.1"/>
    <property type="molecule type" value="Genomic_DNA"/>
</dbReference>
<sequence length="317" mass="34360">MSSPQKPSLPSIKEMFPEYLMQVPPHLRAPPPMIPSDLPPGFSRNSDQNRPRSHSSGNPTGYGRPPHRRHSMTQIPRVPHVPQGSSTSSSTTSSSTRGLHAHPDSLRAQSGKDMSGRPKHSYDVLRSVPTSSSLQHINSSTTYPTRSGGYHGSSAQGGVSNGSAPVFQVTMAPSEPQPRAPIGNSHHSRSPEQPSRRVESRGSRAASGPSNYSSIISFPVNGPANGSPPQREHSPDDTSNASDDGDLSGSNSGKKHVCSTCFKRFNRPSSLRIHVNTHTGATPFRCPWPNCGREFNVNSNMRRHYRNHNTPGFSRSQ</sequence>
<dbReference type="GO" id="GO:0000981">
    <property type="term" value="F:DNA-binding transcription factor activity, RNA polymerase II-specific"/>
    <property type="evidence" value="ECO:0007669"/>
    <property type="project" value="TreeGrafter"/>
</dbReference>
<dbReference type="InterPro" id="IPR013087">
    <property type="entry name" value="Znf_C2H2_type"/>
</dbReference>
<feature type="compositionally biased region" description="Polar residues" evidence="5">
    <location>
        <begin position="43"/>
        <end position="59"/>
    </location>
</feature>
<feature type="domain" description="C2H2-type" evidence="6">
    <location>
        <begin position="284"/>
        <end position="308"/>
    </location>
</feature>
<keyword evidence="3" id="KW-0862">Zinc</keyword>
<feature type="domain" description="C2H2-type" evidence="6">
    <location>
        <begin position="256"/>
        <end position="283"/>
    </location>
</feature>
<feature type="compositionally biased region" description="Low complexity" evidence="5">
    <location>
        <begin position="239"/>
        <end position="252"/>
    </location>
</feature>
<dbReference type="OrthoDB" id="6077919at2759"/>
<organism evidence="7 8">
    <name type="scientific">Collybia nuda</name>
    <dbReference type="NCBI Taxonomy" id="64659"/>
    <lineage>
        <taxon>Eukaryota</taxon>
        <taxon>Fungi</taxon>
        <taxon>Dikarya</taxon>
        <taxon>Basidiomycota</taxon>
        <taxon>Agaricomycotina</taxon>
        <taxon>Agaricomycetes</taxon>
        <taxon>Agaricomycetidae</taxon>
        <taxon>Agaricales</taxon>
        <taxon>Tricholomatineae</taxon>
        <taxon>Clitocybaceae</taxon>
        <taxon>Collybia</taxon>
    </lineage>
</organism>
<dbReference type="Proteomes" id="UP000807353">
    <property type="component" value="Unassembled WGS sequence"/>
</dbReference>
<accession>A0A9P5Y369</accession>
<dbReference type="PROSITE" id="PS00028">
    <property type="entry name" value="ZINC_FINGER_C2H2_1"/>
    <property type="match status" value="2"/>
</dbReference>
<dbReference type="PROSITE" id="PS50157">
    <property type="entry name" value="ZINC_FINGER_C2H2_2"/>
    <property type="match status" value="2"/>
</dbReference>
<dbReference type="SUPFAM" id="SSF57667">
    <property type="entry name" value="beta-beta-alpha zinc fingers"/>
    <property type="match status" value="1"/>
</dbReference>
<dbReference type="AlphaFoldDB" id="A0A9P5Y369"/>
<feature type="compositionally biased region" description="Low complexity" evidence="5">
    <location>
        <begin position="85"/>
        <end position="96"/>
    </location>
</feature>
<dbReference type="PANTHER" id="PTHR23235">
    <property type="entry name" value="KRUEPPEL-LIKE TRANSCRIPTION FACTOR"/>
    <property type="match status" value="1"/>
</dbReference>
<keyword evidence="8" id="KW-1185">Reference proteome</keyword>
<feature type="compositionally biased region" description="Pro residues" evidence="5">
    <location>
        <begin position="27"/>
        <end position="38"/>
    </location>
</feature>
<keyword evidence="2 4" id="KW-0863">Zinc-finger</keyword>
<gene>
    <name evidence="7" type="ORF">BDZ94DRAFT_1221397</name>
</gene>
<evidence type="ECO:0000313" key="8">
    <source>
        <dbReference type="Proteomes" id="UP000807353"/>
    </source>
</evidence>
<evidence type="ECO:0000259" key="6">
    <source>
        <dbReference type="PROSITE" id="PS50157"/>
    </source>
</evidence>
<dbReference type="InterPro" id="IPR036236">
    <property type="entry name" value="Znf_C2H2_sf"/>
</dbReference>
<dbReference type="Gene3D" id="3.30.160.60">
    <property type="entry name" value="Classic Zinc Finger"/>
    <property type="match status" value="2"/>
</dbReference>
<dbReference type="Pfam" id="PF00096">
    <property type="entry name" value="zf-C2H2"/>
    <property type="match status" value="2"/>
</dbReference>
<comment type="caution">
    <text evidence="7">The sequence shown here is derived from an EMBL/GenBank/DDBJ whole genome shotgun (WGS) entry which is preliminary data.</text>
</comment>
<dbReference type="GO" id="GO:0000978">
    <property type="term" value="F:RNA polymerase II cis-regulatory region sequence-specific DNA binding"/>
    <property type="evidence" value="ECO:0007669"/>
    <property type="project" value="TreeGrafter"/>
</dbReference>
<name>A0A9P5Y369_9AGAR</name>
<evidence type="ECO:0000256" key="4">
    <source>
        <dbReference type="PROSITE-ProRule" id="PRU00042"/>
    </source>
</evidence>